<evidence type="ECO:0000256" key="5">
    <source>
        <dbReference type="ARBA" id="ARBA00022801"/>
    </source>
</evidence>
<dbReference type="InterPro" id="IPR037171">
    <property type="entry name" value="NagB/RpiA_transferase-like"/>
</dbReference>
<dbReference type="PANTHER" id="PTHR11280:SF5">
    <property type="entry name" value="GLUCOSAMINE-6-PHOSPHATE ISOMERASE"/>
    <property type="match status" value="1"/>
</dbReference>
<sequence>MGSQVCEKQILKFNPGPDKYFVLGLPTGGTPLGMYKKLVEFCSKGELSFKYVKTFNMDEYVGLPRDHPESYHSFMWENFFKHIDIAPCNAHVLDGNAEDLVKECDDYEAKITAAGGVDLFVGGKYTSSW</sequence>
<evidence type="ECO:0000256" key="1">
    <source>
        <dbReference type="ARBA" id="ARBA00000644"/>
    </source>
</evidence>
<reference evidence="7" key="1">
    <citation type="submission" date="2023-01" db="EMBL/GenBank/DDBJ databases">
        <title>Genome assembly of the deep-sea coral Lophelia pertusa.</title>
        <authorList>
            <person name="Herrera S."/>
            <person name="Cordes E."/>
        </authorList>
    </citation>
    <scope>NUCLEOTIDE SEQUENCE</scope>
    <source>
        <strain evidence="7">USNM1676648</strain>
        <tissue evidence="7">Polyp</tissue>
    </source>
</reference>
<dbReference type="Pfam" id="PF01182">
    <property type="entry name" value="Glucosamine_iso"/>
    <property type="match status" value="1"/>
</dbReference>
<dbReference type="GO" id="GO:0042802">
    <property type="term" value="F:identical protein binding"/>
    <property type="evidence" value="ECO:0007669"/>
    <property type="project" value="TreeGrafter"/>
</dbReference>
<proteinExistence type="inferred from homology"/>
<evidence type="ECO:0000256" key="3">
    <source>
        <dbReference type="ARBA" id="ARBA00011643"/>
    </source>
</evidence>
<name>A0A9W9YM29_9CNID</name>
<dbReference type="EMBL" id="MU827319">
    <property type="protein sequence ID" value="KAJ7357652.1"/>
    <property type="molecule type" value="Genomic_DNA"/>
</dbReference>
<dbReference type="GO" id="GO:0016853">
    <property type="term" value="F:isomerase activity"/>
    <property type="evidence" value="ECO:0007669"/>
    <property type="project" value="UniProtKB-KW"/>
</dbReference>
<comment type="caution">
    <text evidence="7">The sequence shown here is derived from an EMBL/GenBank/DDBJ whole genome shotgun (WGS) entry which is preliminary data.</text>
</comment>
<evidence type="ECO:0000313" key="7">
    <source>
        <dbReference type="EMBL" id="KAJ7357652.1"/>
    </source>
</evidence>
<gene>
    <name evidence="7" type="primary">GNPDA1_2</name>
    <name evidence="7" type="ORF">OS493_023783</name>
</gene>
<dbReference type="SUPFAM" id="SSF100950">
    <property type="entry name" value="NagB/RpiA/CoA transferase-like"/>
    <property type="match status" value="1"/>
</dbReference>
<dbReference type="EC" id="3.5.99.6" evidence="4"/>
<dbReference type="Proteomes" id="UP001163046">
    <property type="component" value="Unassembled WGS sequence"/>
</dbReference>
<dbReference type="GO" id="GO:0006046">
    <property type="term" value="P:N-acetylglucosamine catabolic process"/>
    <property type="evidence" value="ECO:0007669"/>
    <property type="project" value="TreeGrafter"/>
</dbReference>
<comment type="catalytic activity">
    <reaction evidence="1">
        <text>alpha-D-glucosamine 6-phosphate + H2O = beta-D-fructose 6-phosphate + NH4(+)</text>
        <dbReference type="Rhea" id="RHEA:12172"/>
        <dbReference type="ChEBI" id="CHEBI:15377"/>
        <dbReference type="ChEBI" id="CHEBI:28938"/>
        <dbReference type="ChEBI" id="CHEBI:57634"/>
        <dbReference type="ChEBI" id="CHEBI:75989"/>
        <dbReference type="EC" id="3.5.99.6"/>
    </reaction>
</comment>
<dbReference type="AlphaFoldDB" id="A0A9W9YM29"/>
<accession>A0A9W9YM29</accession>
<evidence type="ECO:0000256" key="2">
    <source>
        <dbReference type="ARBA" id="ARBA00005526"/>
    </source>
</evidence>
<dbReference type="GO" id="GO:0005975">
    <property type="term" value="P:carbohydrate metabolic process"/>
    <property type="evidence" value="ECO:0007669"/>
    <property type="project" value="InterPro"/>
</dbReference>
<dbReference type="GO" id="GO:0005737">
    <property type="term" value="C:cytoplasm"/>
    <property type="evidence" value="ECO:0007669"/>
    <property type="project" value="TreeGrafter"/>
</dbReference>
<dbReference type="InterPro" id="IPR004547">
    <property type="entry name" value="Glucosamine6P_isomerase"/>
</dbReference>
<dbReference type="GO" id="GO:0004342">
    <property type="term" value="F:glucosamine-6-phosphate deaminase activity"/>
    <property type="evidence" value="ECO:0007669"/>
    <property type="project" value="UniProtKB-EC"/>
</dbReference>
<comment type="subunit">
    <text evidence="3">Homohexamer.</text>
</comment>
<dbReference type="GO" id="GO:0019262">
    <property type="term" value="P:N-acetylneuraminate catabolic process"/>
    <property type="evidence" value="ECO:0007669"/>
    <property type="project" value="TreeGrafter"/>
</dbReference>
<evidence type="ECO:0000313" key="8">
    <source>
        <dbReference type="Proteomes" id="UP001163046"/>
    </source>
</evidence>
<dbReference type="OrthoDB" id="7663298at2759"/>
<protein>
    <recommendedName>
        <fullName evidence="4">glucosamine-6-phosphate deaminase</fullName>
        <ecNumber evidence="4">3.5.99.6</ecNumber>
    </recommendedName>
</protein>
<keyword evidence="7" id="KW-0413">Isomerase</keyword>
<evidence type="ECO:0000256" key="4">
    <source>
        <dbReference type="ARBA" id="ARBA00012680"/>
    </source>
</evidence>
<keyword evidence="8" id="KW-1185">Reference proteome</keyword>
<dbReference type="GO" id="GO:0006043">
    <property type="term" value="P:glucosamine catabolic process"/>
    <property type="evidence" value="ECO:0007669"/>
    <property type="project" value="TreeGrafter"/>
</dbReference>
<feature type="domain" description="Glucosamine/galactosamine-6-phosphate isomerase" evidence="6">
    <location>
        <begin position="19"/>
        <end position="115"/>
    </location>
</feature>
<evidence type="ECO:0000259" key="6">
    <source>
        <dbReference type="Pfam" id="PF01182"/>
    </source>
</evidence>
<keyword evidence="5 7" id="KW-0378">Hydrolase</keyword>
<dbReference type="PANTHER" id="PTHR11280">
    <property type="entry name" value="GLUCOSAMINE-6-PHOSPHATE ISOMERASE"/>
    <property type="match status" value="1"/>
</dbReference>
<comment type="similarity">
    <text evidence="2">Belongs to the glucosamine/galactosamine-6-phosphate isomerase family.</text>
</comment>
<dbReference type="Gene3D" id="3.40.50.1360">
    <property type="match status" value="1"/>
</dbReference>
<organism evidence="7 8">
    <name type="scientific">Desmophyllum pertusum</name>
    <dbReference type="NCBI Taxonomy" id="174260"/>
    <lineage>
        <taxon>Eukaryota</taxon>
        <taxon>Metazoa</taxon>
        <taxon>Cnidaria</taxon>
        <taxon>Anthozoa</taxon>
        <taxon>Hexacorallia</taxon>
        <taxon>Scleractinia</taxon>
        <taxon>Caryophylliina</taxon>
        <taxon>Caryophylliidae</taxon>
        <taxon>Desmophyllum</taxon>
    </lineage>
</organism>
<dbReference type="InterPro" id="IPR006148">
    <property type="entry name" value="Glc/Gal-6P_isomerase"/>
</dbReference>